<evidence type="ECO:0000313" key="2">
    <source>
        <dbReference type="Proteomes" id="UP000094236"/>
    </source>
</evidence>
<reference evidence="2" key="1">
    <citation type="submission" date="2016-05" db="EMBL/GenBank/DDBJ databases">
        <title>Comparative genomics of biotechnologically important yeasts.</title>
        <authorList>
            <consortium name="DOE Joint Genome Institute"/>
            <person name="Riley R."/>
            <person name="Haridas S."/>
            <person name="Wolfe K.H."/>
            <person name="Lopes M.R."/>
            <person name="Hittinger C.T."/>
            <person name="Goker M."/>
            <person name="Salamov A."/>
            <person name="Wisecaver J."/>
            <person name="Long T.M."/>
            <person name="Aerts A.L."/>
            <person name="Barry K."/>
            <person name="Choi C."/>
            <person name="Clum A."/>
            <person name="Coughlan A.Y."/>
            <person name="Deshpande S."/>
            <person name="Douglass A.P."/>
            <person name="Hanson S.J."/>
            <person name="Klenk H.-P."/>
            <person name="Labutti K."/>
            <person name="Lapidus A."/>
            <person name="Lindquist E."/>
            <person name="Lipzen A."/>
            <person name="Meier-Kolthoff J.P."/>
            <person name="Ohm R.A."/>
            <person name="Otillar R.P."/>
            <person name="Pangilinan J."/>
            <person name="Peng Y."/>
            <person name="Rokas A."/>
            <person name="Rosa C.A."/>
            <person name="Scheuner C."/>
            <person name="Sibirny A.A."/>
            <person name="Slot J.C."/>
            <person name="Stielow J.B."/>
            <person name="Sun H."/>
            <person name="Kurtzman C.P."/>
            <person name="Blackwell M."/>
            <person name="Grigoriev I.V."/>
            <person name="Jeffries T.W."/>
        </authorList>
    </citation>
    <scope>NUCLEOTIDE SEQUENCE [LARGE SCALE GENOMIC DNA]</scope>
    <source>
        <strain evidence="2">NRRL Y-2460</strain>
    </source>
</reference>
<accession>A0A1E4TQ84</accession>
<dbReference type="Proteomes" id="UP000094236">
    <property type="component" value="Unassembled WGS sequence"/>
</dbReference>
<protein>
    <submittedName>
        <fullName evidence="1">Uncharacterized protein</fullName>
    </submittedName>
</protein>
<name>A0A1E4TQ84_PACTA</name>
<gene>
    <name evidence="1" type="ORF">PACTADRAFT_77407</name>
</gene>
<dbReference type="EMBL" id="KV454017">
    <property type="protein sequence ID" value="ODV93913.1"/>
    <property type="molecule type" value="Genomic_DNA"/>
</dbReference>
<evidence type="ECO:0000313" key="1">
    <source>
        <dbReference type="EMBL" id="ODV93913.1"/>
    </source>
</evidence>
<organism evidence="1 2">
    <name type="scientific">Pachysolen tannophilus NRRL Y-2460</name>
    <dbReference type="NCBI Taxonomy" id="669874"/>
    <lineage>
        <taxon>Eukaryota</taxon>
        <taxon>Fungi</taxon>
        <taxon>Dikarya</taxon>
        <taxon>Ascomycota</taxon>
        <taxon>Saccharomycotina</taxon>
        <taxon>Pichiomycetes</taxon>
        <taxon>Pachysolenaceae</taxon>
        <taxon>Pachysolen</taxon>
    </lineage>
</organism>
<keyword evidence="2" id="KW-1185">Reference proteome</keyword>
<sequence length="165" mass="19021">MRGYLLGILQSNNIPDFEKIKILHNMISKEVHLQRKTTIGSQIIITFVNSILESLDDNNFSTLNTTDQLIWGINQYLQKFTPQISQVNENTCTSSSSSSSIDKVLTTTAIILNSTLENNNNSSFPEKWNEKLLELKRNEKGFWSIEYQMMKEKKKEKKKSEKLVS</sequence>
<proteinExistence type="predicted"/>
<dbReference type="AlphaFoldDB" id="A0A1E4TQ84"/>